<dbReference type="RefSeq" id="YP_009011654.1">
    <property type="nucleotide sequence ID" value="NC_023688.1"/>
</dbReference>
<dbReference type="Proteomes" id="UP000008726">
    <property type="component" value="Segment"/>
</dbReference>
<accession>E5DQF8</accession>
<dbReference type="GeneID" id="18560149"/>
<sequence>MAHINKREEYIMKIKIDELFLEKFKERMNKLARIAAKMGIAAPTFEIVDTEYVRDDKIDAYYKRFIIEITGEAPKMPGGWTFVAKINHEENLTYGVREISQKYRNVSELKCSCDHCNTNRYRANTFIITDDEKFMQVGGSCLKHYMGHVNPSSMIAFFEEMKDLDNEESYGSTIHRIAYTELDKVICAAVTAIKRFGYVKAEHGSEDNVPTRCVVDNILNSPKSVITMEDIKEFESHVIPCSQFMMNMKPFGDGSYSENVKQIAKNGHVSSKAMGYAVSAVACYLRDLDKENERKIKEKVGQNSNHIGNVAERLRGLQLTVIGTKAFETMYGTTTIVNMIDTSGNIFVWFASGYREFDKNEEIQIAGTVKEHREYNGTKQTVLTRCKFE</sequence>
<reference evidence="1 2" key="1">
    <citation type="journal article" date="2010" name="Virol. J.">
        <title>Genomes of the T4-related bacteriophages as windows on microbial genome evolution.</title>
        <authorList>
            <person name="Petrov V.M."/>
            <person name="Ratnayaka S."/>
            <person name="Nolan J.M."/>
            <person name="Miller E.S."/>
            <person name="Karam J.D."/>
        </authorList>
    </citation>
    <scope>NUCLEOTIDE SEQUENCE [LARGE SCALE GENOMIC DNA]</scope>
</reference>
<gene>
    <name evidence="1" type="ORF">PX29p225</name>
</gene>
<dbReference type="EMBL" id="GU396103">
    <property type="protein sequence ID" value="ADQ52944.1"/>
    <property type="molecule type" value="Genomic_DNA"/>
</dbReference>
<dbReference type="OrthoDB" id="8358at10239"/>
<organism evidence="1 2">
    <name type="scientific">Aeromonas phage PX29</name>
    <dbReference type="NCBI Taxonomy" id="926067"/>
    <lineage>
        <taxon>Viruses</taxon>
        <taxon>Duplodnaviria</taxon>
        <taxon>Heunggongvirae</taxon>
        <taxon>Uroviricota</taxon>
        <taxon>Caudoviricetes</taxon>
        <taxon>Pantevenvirales</taxon>
        <taxon>Straboviridae</taxon>
        <taxon>Angelvirus</taxon>
        <taxon>Angelvirus px29</taxon>
    </lineage>
</organism>
<name>E5DQF8_9CAUD</name>
<keyword evidence="2" id="KW-1185">Reference proteome</keyword>
<evidence type="ECO:0000313" key="1">
    <source>
        <dbReference type="EMBL" id="ADQ52944.1"/>
    </source>
</evidence>
<evidence type="ECO:0000313" key="2">
    <source>
        <dbReference type="Proteomes" id="UP000008726"/>
    </source>
</evidence>
<protein>
    <submittedName>
        <fullName evidence="1">Uncharacterized protein</fullName>
    </submittedName>
</protein>
<dbReference type="KEGG" id="vg:18560149"/>
<proteinExistence type="predicted"/>